<sequence length="46" mass="5390">MTIDEFYEEHEGIEYSVDADETVEVPEGQLSLDENEEDETKLQRVK</sequence>
<comment type="caution">
    <text evidence="2">The sequence shown here is derived from an EMBL/GenBank/DDBJ whole genome shotgun (WGS) entry which is preliminary data.</text>
</comment>
<evidence type="ECO:0000256" key="1">
    <source>
        <dbReference type="SAM" id="MobiDB-lite"/>
    </source>
</evidence>
<dbReference type="Proteomes" id="UP001238088">
    <property type="component" value="Unassembled WGS sequence"/>
</dbReference>
<organism evidence="2 3">
    <name type="scientific">Cytobacillus purgationiresistens</name>
    <dbReference type="NCBI Taxonomy" id="863449"/>
    <lineage>
        <taxon>Bacteria</taxon>
        <taxon>Bacillati</taxon>
        <taxon>Bacillota</taxon>
        <taxon>Bacilli</taxon>
        <taxon>Bacillales</taxon>
        <taxon>Bacillaceae</taxon>
        <taxon>Cytobacillus</taxon>
    </lineage>
</organism>
<evidence type="ECO:0000313" key="2">
    <source>
        <dbReference type="EMBL" id="MDQ0270123.1"/>
    </source>
</evidence>
<keyword evidence="3" id="KW-1185">Reference proteome</keyword>
<reference evidence="2 3" key="1">
    <citation type="submission" date="2023-07" db="EMBL/GenBank/DDBJ databases">
        <title>Genomic Encyclopedia of Type Strains, Phase IV (KMG-IV): sequencing the most valuable type-strain genomes for metagenomic binning, comparative biology and taxonomic classification.</title>
        <authorList>
            <person name="Goeker M."/>
        </authorList>
    </citation>
    <scope>NUCLEOTIDE SEQUENCE [LARGE SCALE GENOMIC DNA]</scope>
    <source>
        <strain evidence="2 3">DSM 23494</strain>
    </source>
</reference>
<accession>A0ABU0AI57</accession>
<protein>
    <recommendedName>
        <fullName evidence="4">DUF4025 domain-containing protein</fullName>
    </recommendedName>
</protein>
<feature type="region of interest" description="Disordered" evidence="1">
    <location>
        <begin position="1"/>
        <end position="46"/>
    </location>
</feature>
<name>A0ABU0AI57_9BACI</name>
<evidence type="ECO:0008006" key="4">
    <source>
        <dbReference type="Google" id="ProtNLM"/>
    </source>
</evidence>
<dbReference type="EMBL" id="JAUSUB010000007">
    <property type="protein sequence ID" value="MDQ0270123.1"/>
    <property type="molecule type" value="Genomic_DNA"/>
</dbReference>
<gene>
    <name evidence="2" type="ORF">J2S17_001998</name>
</gene>
<evidence type="ECO:0000313" key="3">
    <source>
        <dbReference type="Proteomes" id="UP001238088"/>
    </source>
</evidence>
<proteinExistence type="predicted"/>